<evidence type="ECO:0000256" key="3">
    <source>
        <dbReference type="ARBA" id="ARBA00022729"/>
    </source>
</evidence>
<keyword evidence="4 8" id="KW-1133">Transmembrane helix</keyword>
<dbReference type="SMART" id="SM00321">
    <property type="entry name" value="WSC"/>
    <property type="match status" value="1"/>
</dbReference>
<feature type="chain" id="PRO_5032963293" description="WSC domain-containing protein" evidence="9">
    <location>
        <begin position="20"/>
        <end position="411"/>
    </location>
</feature>
<protein>
    <recommendedName>
        <fullName evidence="10">WSC domain-containing protein</fullName>
    </recommendedName>
</protein>
<evidence type="ECO:0000256" key="6">
    <source>
        <dbReference type="ARBA" id="ARBA00023180"/>
    </source>
</evidence>
<keyword evidence="2 8" id="KW-0812">Transmembrane</keyword>
<comment type="subcellular location">
    <subcellularLocation>
        <location evidence="1">Membrane</location>
        <topology evidence="1">Single-pass membrane protein</topology>
    </subcellularLocation>
</comment>
<feature type="region of interest" description="Disordered" evidence="7">
    <location>
        <begin position="357"/>
        <end position="411"/>
    </location>
</feature>
<dbReference type="GO" id="GO:0005886">
    <property type="term" value="C:plasma membrane"/>
    <property type="evidence" value="ECO:0007669"/>
    <property type="project" value="TreeGrafter"/>
</dbReference>
<dbReference type="Proteomes" id="UP000596742">
    <property type="component" value="Unassembled WGS sequence"/>
</dbReference>
<dbReference type="Pfam" id="PF01822">
    <property type="entry name" value="WSC"/>
    <property type="match status" value="1"/>
</dbReference>
<dbReference type="PANTHER" id="PTHR24269">
    <property type="entry name" value="KREMEN PROTEIN"/>
    <property type="match status" value="1"/>
</dbReference>
<evidence type="ECO:0000256" key="2">
    <source>
        <dbReference type="ARBA" id="ARBA00022692"/>
    </source>
</evidence>
<accession>A0A8B6H222</accession>
<feature type="transmembrane region" description="Helical" evidence="8">
    <location>
        <begin position="257"/>
        <end position="280"/>
    </location>
</feature>
<dbReference type="PROSITE" id="PS51212">
    <property type="entry name" value="WSC"/>
    <property type="match status" value="1"/>
</dbReference>
<name>A0A8B6H222_MYTGA</name>
<dbReference type="OrthoDB" id="6137645at2759"/>
<evidence type="ECO:0000256" key="5">
    <source>
        <dbReference type="ARBA" id="ARBA00023136"/>
    </source>
</evidence>
<evidence type="ECO:0000313" key="12">
    <source>
        <dbReference type="Proteomes" id="UP000596742"/>
    </source>
</evidence>
<gene>
    <name evidence="11" type="ORF">MGAL_10B017989</name>
</gene>
<feature type="domain" description="WSC" evidence="10">
    <location>
        <begin position="21"/>
        <end position="120"/>
    </location>
</feature>
<organism evidence="11 12">
    <name type="scientific">Mytilus galloprovincialis</name>
    <name type="common">Mediterranean mussel</name>
    <dbReference type="NCBI Taxonomy" id="29158"/>
    <lineage>
        <taxon>Eukaryota</taxon>
        <taxon>Metazoa</taxon>
        <taxon>Spiralia</taxon>
        <taxon>Lophotrochozoa</taxon>
        <taxon>Mollusca</taxon>
        <taxon>Bivalvia</taxon>
        <taxon>Autobranchia</taxon>
        <taxon>Pteriomorphia</taxon>
        <taxon>Mytilida</taxon>
        <taxon>Mytiloidea</taxon>
        <taxon>Mytilidae</taxon>
        <taxon>Mytilinae</taxon>
        <taxon>Mytilus</taxon>
    </lineage>
</organism>
<keyword evidence="6" id="KW-0325">Glycoprotein</keyword>
<keyword evidence="5 8" id="KW-0472">Membrane</keyword>
<feature type="compositionally biased region" description="Polar residues" evidence="7">
    <location>
        <begin position="382"/>
        <end position="397"/>
    </location>
</feature>
<dbReference type="AlphaFoldDB" id="A0A8B6H222"/>
<evidence type="ECO:0000256" key="1">
    <source>
        <dbReference type="ARBA" id="ARBA00004167"/>
    </source>
</evidence>
<evidence type="ECO:0000256" key="7">
    <source>
        <dbReference type="SAM" id="MobiDB-lite"/>
    </source>
</evidence>
<sequence>MVLLLYLLLELFKLSIVSSASYEYVGCYVDDEYRLFDEENKNNEAMSADICFDICTGFQTSYKHVYFGTQFGHECYCGDGEQLNSKPYPRIQYSECSMPCLEQKDEMCGGKYRISVYKIARQISINHSCLKVDHENIIEGCKTNQLQEKSTCVKFDSSTDHAIGETCRNQDYEVGHLLYRFCLETKPSEICVYYLKSILSTVTEQQPPTKNISIMYSCKENNLANSSTSSHSSNLQTLPLQTTFGTPIVESRAQASIPVIVVSVLVVVLVATLVLIIVFYRRRKIAKNSNSSENRQKETKTDNINSSANKIGITDINMPAIYENINDNKIINLEGHKHEGNYETLSTNRKSAEHMYVSTEHESTEPDSLTNPTESEIHTYASPESDSSQYQSLTNPSEYDIHTYASTSSIQ</sequence>
<keyword evidence="12" id="KW-1185">Reference proteome</keyword>
<dbReference type="InterPro" id="IPR002889">
    <property type="entry name" value="WSC_carb-bd"/>
</dbReference>
<evidence type="ECO:0000313" key="11">
    <source>
        <dbReference type="EMBL" id="VDI72577.1"/>
    </source>
</evidence>
<evidence type="ECO:0000256" key="9">
    <source>
        <dbReference type="SAM" id="SignalP"/>
    </source>
</evidence>
<evidence type="ECO:0000259" key="10">
    <source>
        <dbReference type="PROSITE" id="PS51212"/>
    </source>
</evidence>
<dbReference type="InterPro" id="IPR051836">
    <property type="entry name" value="Kremen_rcpt"/>
</dbReference>
<dbReference type="PANTHER" id="PTHR24269:SF16">
    <property type="entry name" value="PROTEIN SLG1"/>
    <property type="match status" value="1"/>
</dbReference>
<keyword evidence="3 9" id="KW-0732">Signal</keyword>
<proteinExistence type="predicted"/>
<reference evidence="11" key="1">
    <citation type="submission" date="2018-11" db="EMBL/GenBank/DDBJ databases">
        <authorList>
            <person name="Alioto T."/>
            <person name="Alioto T."/>
        </authorList>
    </citation>
    <scope>NUCLEOTIDE SEQUENCE</scope>
</reference>
<evidence type="ECO:0000256" key="4">
    <source>
        <dbReference type="ARBA" id="ARBA00022989"/>
    </source>
</evidence>
<comment type="caution">
    <text evidence="11">The sequence shown here is derived from an EMBL/GenBank/DDBJ whole genome shotgun (WGS) entry which is preliminary data.</text>
</comment>
<feature type="signal peptide" evidence="9">
    <location>
        <begin position="1"/>
        <end position="19"/>
    </location>
</feature>
<dbReference type="EMBL" id="UYJE01009353">
    <property type="protein sequence ID" value="VDI72577.1"/>
    <property type="molecule type" value="Genomic_DNA"/>
</dbReference>
<evidence type="ECO:0000256" key="8">
    <source>
        <dbReference type="SAM" id="Phobius"/>
    </source>
</evidence>